<gene>
    <name evidence="1" type="ORF">NARC_100106</name>
</gene>
<organism evidence="1 2">
    <name type="scientific">Candidatus Nitrosocosmicus arcticus</name>
    <dbReference type="NCBI Taxonomy" id="2035267"/>
    <lineage>
        <taxon>Archaea</taxon>
        <taxon>Nitrososphaerota</taxon>
        <taxon>Nitrososphaeria</taxon>
        <taxon>Nitrososphaerales</taxon>
        <taxon>Nitrososphaeraceae</taxon>
        <taxon>Candidatus Nitrosocosmicus</taxon>
    </lineage>
</organism>
<keyword evidence="2" id="KW-1185">Reference proteome</keyword>
<evidence type="ECO:0000313" key="1">
    <source>
        <dbReference type="EMBL" id="TVP40044.1"/>
    </source>
</evidence>
<name>A0A557STV5_9ARCH</name>
<sequence>MPSCSHIKIPLKNMEIIAFDLYIYLLKLSSIQSLFNYNQGYDSRLNII</sequence>
<proteinExistence type="predicted"/>
<accession>A0A557STV5</accession>
<evidence type="ECO:0000313" key="2">
    <source>
        <dbReference type="Proteomes" id="UP000315289"/>
    </source>
</evidence>
<comment type="caution">
    <text evidence="1">The sequence shown here is derived from an EMBL/GenBank/DDBJ whole genome shotgun (WGS) entry which is preliminary data.</text>
</comment>
<protein>
    <submittedName>
        <fullName evidence="1">Uncharacterized protein</fullName>
    </submittedName>
</protein>
<dbReference type="AlphaFoldDB" id="A0A557STV5"/>
<dbReference type="Proteomes" id="UP000315289">
    <property type="component" value="Unassembled WGS sequence"/>
</dbReference>
<reference evidence="1 2" key="1">
    <citation type="journal article" date="2019" name="Front. Microbiol.">
        <title>Ammonia Oxidation by the Arctic Terrestrial Thaumarchaeote Candidatus Nitrosocosmicus arcticus Is Stimulated by Increasing Temperatures.</title>
        <authorList>
            <person name="Alves R.J.E."/>
            <person name="Kerou M."/>
            <person name="Zappe A."/>
            <person name="Bittner R."/>
            <person name="Abby S.S."/>
            <person name="Schmidt H.A."/>
            <person name="Pfeifer K."/>
            <person name="Schleper C."/>
        </authorList>
    </citation>
    <scope>NUCLEOTIDE SEQUENCE [LARGE SCALE GENOMIC DNA]</scope>
    <source>
        <strain evidence="1 2">Kfb</strain>
    </source>
</reference>
<dbReference type="EMBL" id="VOAH01000010">
    <property type="protein sequence ID" value="TVP40044.1"/>
    <property type="molecule type" value="Genomic_DNA"/>
</dbReference>